<dbReference type="PROSITE" id="PS51076">
    <property type="entry name" value="MH2"/>
    <property type="match status" value="1"/>
</dbReference>
<comment type="caution">
    <text evidence="3">The sequence shown here is derived from an EMBL/GenBank/DDBJ whole genome shotgun (WGS) entry which is preliminary data.</text>
</comment>
<feature type="region of interest" description="Disordered" evidence="1">
    <location>
        <begin position="196"/>
        <end position="251"/>
    </location>
</feature>
<dbReference type="Gene3D" id="2.60.200.10">
    <property type="match status" value="1"/>
</dbReference>
<accession>A0A1Y3B3E6</accession>
<dbReference type="SMART" id="SM00524">
    <property type="entry name" value="DWB"/>
    <property type="match status" value="1"/>
</dbReference>
<organism evidence="3 4">
    <name type="scientific">Euroglyphus maynei</name>
    <name type="common">Mayne's house dust mite</name>
    <dbReference type="NCBI Taxonomy" id="6958"/>
    <lineage>
        <taxon>Eukaryota</taxon>
        <taxon>Metazoa</taxon>
        <taxon>Ecdysozoa</taxon>
        <taxon>Arthropoda</taxon>
        <taxon>Chelicerata</taxon>
        <taxon>Arachnida</taxon>
        <taxon>Acari</taxon>
        <taxon>Acariformes</taxon>
        <taxon>Sarcoptiformes</taxon>
        <taxon>Astigmata</taxon>
        <taxon>Psoroptidia</taxon>
        <taxon>Analgoidea</taxon>
        <taxon>Pyroglyphidae</taxon>
        <taxon>Pyroglyphinae</taxon>
        <taxon>Euroglyphus</taxon>
    </lineage>
</organism>
<feature type="non-terminal residue" evidence="3">
    <location>
        <position position="251"/>
    </location>
</feature>
<dbReference type="PANTHER" id="PTHR22742">
    <property type="entry name" value="EXPANSION, ISOFORM A-RELATED"/>
    <property type="match status" value="1"/>
</dbReference>
<dbReference type="AlphaFoldDB" id="A0A1Y3B3E6"/>
<feature type="compositionally biased region" description="Acidic residues" evidence="1">
    <location>
        <begin position="239"/>
        <end position="251"/>
    </location>
</feature>
<dbReference type="InterPro" id="IPR001132">
    <property type="entry name" value="SMAD_dom_Dwarfin-type"/>
</dbReference>
<feature type="domain" description="MH2" evidence="2">
    <location>
        <begin position="1"/>
        <end position="178"/>
    </location>
</feature>
<dbReference type="OrthoDB" id="5973987at2759"/>
<dbReference type="EMBL" id="MUJZ01045604">
    <property type="protein sequence ID" value="OTF74737.1"/>
    <property type="molecule type" value="Genomic_DNA"/>
</dbReference>
<dbReference type="GO" id="GO:0050793">
    <property type="term" value="P:regulation of developmental process"/>
    <property type="evidence" value="ECO:0007669"/>
    <property type="project" value="UniProtKB-ARBA"/>
</dbReference>
<evidence type="ECO:0000256" key="1">
    <source>
        <dbReference type="SAM" id="MobiDB-lite"/>
    </source>
</evidence>
<dbReference type="GO" id="GO:0006355">
    <property type="term" value="P:regulation of DNA-templated transcription"/>
    <property type="evidence" value="ECO:0007669"/>
    <property type="project" value="InterPro"/>
</dbReference>
<sequence length="251" mass="28927">MERNRRVAKAYARQPIITINGFRMGFDGHRIGLNGFKNPWRDKKCEEIKNQINDGIKIRMDDNGNLLLKRITDADIFVIHYDKMDNMLIEKIEQRKSIQLFDMKQYQMDLMDGLRSSSSLTSKSRICLQRKCFCFISFAKNDSEELLNTPVWLILINLVALEMLIKLLPPPPPSSSLSISEDNFYSLPITISSMNNNNNKFQNEQQNQSISSSSSLLMPPKLPPRDLNNKNPPLSLPEPDYEEDDDSNINN</sequence>
<dbReference type="PANTHER" id="PTHR22742:SF2">
    <property type="entry name" value="EXPANSION, ISOFORM A-RELATED"/>
    <property type="match status" value="1"/>
</dbReference>
<proteinExistence type="predicted"/>
<protein>
    <recommendedName>
        <fullName evidence="2">MH2 domain-containing protein</fullName>
    </recommendedName>
</protein>
<dbReference type="Pfam" id="PF03166">
    <property type="entry name" value="MH2"/>
    <property type="match status" value="1"/>
</dbReference>
<dbReference type="InterPro" id="IPR008984">
    <property type="entry name" value="SMAD_FHA_dom_sf"/>
</dbReference>
<dbReference type="Proteomes" id="UP000194236">
    <property type="component" value="Unassembled WGS sequence"/>
</dbReference>
<evidence type="ECO:0000313" key="4">
    <source>
        <dbReference type="Proteomes" id="UP000194236"/>
    </source>
</evidence>
<reference evidence="3 4" key="1">
    <citation type="submission" date="2017-03" db="EMBL/GenBank/DDBJ databases">
        <title>Genome Survey of Euroglyphus maynei.</title>
        <authorList>
            <person name="Arlian L.G."/>
            <person name="Morgan M.S."/>
            <person name="Rider S.D."/>
        </authorList>
    </citation>
    <scope>NUCLEOTIDE SEQUENCE [LARGE SCALE GENOMIC DNA]</scope>
    <source>
        <strain evidence="3">Arlian Lab</strain>
        <tissue evidence="3">Whole body</tissue>
    </source>
</reference>
<keyword evidence="4" id="KW-1185">Reference proteome</keyword>
<feature type="compositionally biased region" description="Low complexity" evidence="1">
    <location>
        <begin position="196"/>
        <end position="215"/>
    </location>
</feature>
<gene>
    <name evidence="3" type="ORF">BLA29_008760</name>
</gene>
<dbReference type="GO" id="GO:0051239">
    <property type="term" value="P:regulation of multicellular organismal process"/>
    <property type="evidence" value="ECO:0007669"/>
    <property type="project" value="UniProtKB-ARBA"/>
</dbReference>
<dbReference type="GO" id="GO:0009791">
    <property type="term" value="P:post-embryonic development"/>
    <property type="evidence" value="ECO:0007669"/>
    <property type="project" value="UniProtKB-ARBA"/>
</dbReference>
<dbReference type="SUPFAM" id="SSF49879">
    <property type="entry name" value="SMAD/FHA domain"/>
    <property type="match status" value="1"/>
</dbReference>
<name>A0A1Y3B3E6_EURMA</name>
<dbReference type="InterPro" id="IPR017855">
    <property type="entry name" value="SMAD-like_dom_sf"/>
</dbReference>
<evidence type="ECO:0000259" key="2">
    <source>
        <dbReference type="PROSITE" id="PS51076"/>
    </source>
</evidence>
<evidence type="ECO:0000313" key="3">
    <source>
        <dbReference type="EMBL" id="OTF74737.1"/>
    </source>
</evidence>